<dbReference type="AlphaFoldDB" id="A0A7G6E2M6"/>
<accession>A0A7G6E2M6</accession>
<evidence type="ECO:0000313" key="2">
    <source>
        <dbReference type="EMBL" id="QNB46330.1"/>
    </source>
</evidence>
<dbReference type="PANTHER" id="PTHR33434">
    <property type="entry name" value="DEGV DOMAIN-CONTAINING PROTEIN DR_1986-RELATED"/>
    <property type="match status" value="1"/>
</dbReference>
<dbReference type="InterPro" id="IPR003797">
    <property type="entry name" value="DegV"/>
</dbReference>
<sequence length="297" mass="32507">MPNKCYELSERKVVESLASKIKIVTDSTSDLPEELVRMHDIHVVPLYVNFSEATYKDGVDLAAKDFYPMLEKAKDSLPKTSMPSVGDFVKVYESLLQQGYEILSIHISSGLSGTASVAETAAGMLKGRISVFDSKSISAGIGLQVLEAVEMVKQNLSLDHILSRLEEVRQRTEVFFSLDTLEYLEKGGRIGRVSALLGSLLKIKPVVRVENGIYVPLDRVRNQKQAIQKMVEHMVKTLAGHKPKGVAVVHGAAEELAKELKKLVEETVGIKISLFKETGPVIGVHTGPGTLGVGFTY</sequence>
<proteinExistence type="predicted"/>
<dbReference type="SUPFAM" id="SSF82549">
    <property type="entry name" value="DAK1/DegV-like"/>
    <property type="match status" value="1"/>
</dbReference>
<dbReference type="EMBL" id="CP045798">
    <property type="protein sequence ID" value="QNB46330.1"/>
    <property type="molecule type" value="Genomic_DNA"/>
</dbReference>
<dbReference type="PANTHER" id="PTHR33434:SF2">
    <property type="entry name" value="FATTY ACID-BINDING PROTEIN TM_1468"/>
    <property type="match status" value="1"/>
</dbReference>
<dbReference type="NCBIfam" id="TIGR00762">
    <property type="entry name" value="DegV"/>
    <property type="match status" value="1"/>
</dbReference>
<dbReference type="InterPro" id="IPR043168">
    <property type="entry name" value="DegV_C"/>
</dbReference>
<gene>
    <name evidence="2" type="ORF">BR63_08390</name>
</gene>
<dbReference type="KEGG" id="tfr:BR63_08390"/>
<organism evidence="2 3">
    <name type="scientific">Thermanaerosceptrum fracticalcis</name>
    <dbReference type="NCBI Taxonomy" id="1712410"/>
    <lineage>
        <taxon>Bacteria</taxon>
        <taxon>Bacillati</taxon>
        <taxon>Bacillota</taxon>
        <taxon>Clostridia</taxon>
        <taxon>Eubacteriales</taxon>
        <taxon>Peptococcaceae</taxon>
        <taxon>Thermanaerosceptrum</taxon>
    </lineage>
</organism>
<dbReference type="Gene3D" id="3.30.1180.10">
    <property type="match status" value="1"/>
</dbReference>
<keyword evidence="1" id="KW-0446">Lipid-binding</keyword>
<protein>
    <submittedName>
        <fullName evidence="2">DegV family EDD domain-containing protein</fullName>
    </submittedName>
</protein>
<dbReference type="PROSITE" id="PS51482">
    <property type="entry name" value="DEGV"/>
    <property type="match status" value="1"/>
</dbReference>
<evidence type="ECO:0000256" key="1">
    <source>
        <dbReference type="ARBA" id="ARBA00023121"/>
    </source>
</evidence>
<keyword evidence="3" id="KW-1185">Reference proteome</keyword>
<dbReference type="InterPro" id="IPR050270">
    <property type="entry name" value="DegV_domain_contain"/>
</dbReference>
<dbReference type="Pfam" id="PF02645">
    <property type="entry name" value="DegV"/>
    <property type="match status" value="1"/>
</dbReference>
<reference evidence="2 3" key="1">
    <citation type="journal article" date="2019" name="Front. Microbiol.">
        <title>Thermoanaerosceptrum fracticalcis gen. nov. sp. nov., a Novel Fumarate-Fermenting Microorganism From a Deep Fractured Carbonate Aquifer of the US Great Basin.</title>
        <authorList>
            <person name="Hamilton-Brehm S.D."/>
            <person name="Stewart L.E."/>
            <person name="Zavarin M."/>
            <person name="Caldwell M."/>
            <person name="Lawson P.A."/>
            <person name="Onstott T.C."/>
            <person name="Grzymski J."/>
            <person name="Neveux I."/>
            <person name="Lollar B.S."/>
            <person name="Russell C.E."/>
            <person name="Moser D.P."/>
        </authorList>
    </citation>
    <scope>NUCLEOTIDE SEQUENCE [LARGE SCALE GENOMIC DNA]</scope>
    <source>
        <strain evidence="2 3">DRI-13</strain>
    </source>
</reference>
<name>A0A7G6E2M6_THEFR</name>
<dbReference type="GO" id="GO:0008289">
    <property type="term" value="F:lipid binding"/>
    <property type="evidence" value="ECO:0007669"/>
    <property type="project" value="UniProtKB-KW"/>
</dbReference>
<evidence type="ECO:0000313" key="3">
    <source>
        <dbReference type="Proteomes" id="UP000515847"/>
    </source>
</evidence>
<dbReference type="Proteomes" id="UP000515847">
    <property type="component" value="Chromosome"/>
</dbReference>
<dbReference type="Gene3D" id="3.40.50.10170">
    <property type="match status" value="1"/>
</dbReference>